<sequence length="52" mass="5898">MHDGDAQRQRTQQKDLPDAAEPVRRHAPTVLKRRAADAPSPSERYVTQYEPG</sequence>
<evidence type="ECO:0000256" key="1">
    <source>
        <dbReference type="SAM" id="MobiDB-lite"/>
    </source>
</evidence>
<reference evidence="3" key="1">
    <citation type="journal article" date="2019" name="Int. J. Syst. Evol. Microbiol.">
        <title>The Global Catalogue of Microorganisms (GCM) 10K type strain sequencing project: providing services to taxonomists for standard genome sequencing and annotation.</title>
        <authorList>
            <consortium name="The Broad Institute Genomics Platform"/>
            <consortium name="The Broad Institute Genome Sequencing Center for Infectious Disease"/>
            <person name="Wu L."/>
            <person name="Ma J."/>
        </authorList>
    </citation>
    <scope>NUCLEOTIDE SEQUENCE [LARGE SCALE GENOMIC DNA]</scope>
    <source>
        <strain evidence="3">JCM 16898</strain>
    </source>
</reference>
<protein>
    <submittedName>
        <fullName evidence="2">Uncharacterized protein</fullName>
    </submittedName>
</protein>
<proteinExistence type="predicted"/>
<name>A0ABP6WH67_9PSEU</name>
<dbReference type="Proteomes" id="UP001500689">
    <property type="component" value="Unassembled WGS sequence"/>
</dbReference>
<comment type="caution">
    <text evidence="2">The sequence shown here is derived from an EMBL/GenBank/DDBJ whole genome shotgun (WGS) entry which is preliminary data.</text>
</comment>
<evidence type="ECO:0000313" key="3">
    <source>
        <dbReference type="Proteomes" id="UP001500689"/>
    </source>
</evidence>
<evidence type="ECO:0000313" key="2">
    <source>
        <dbReference type="EMBL" id="GAA3550637.1"/>
    </source>
</evidence>
<accession>A0ABP6WH67</accession>
<organism evidence="2 3">
    <name type="scientific">Amycolatopsis ultiminotia</name>
    <dbReference type="NCBI Taxonomy" id="543629"/>
    <lineage>
        <taxon>Bacteria</taxon>
        <taxon>Bacillati</taxon>
        <taxon>Actinomycetota</taxon>
        <taxon>Actinomycetes</taxon>
        <taxon>Pseudonocardiales</taxon>
        <taxon>Pseudonocardiaceae</taxon>
        <taxon>Amycolatopsis</taxon>
    </lineage>
</organism>
<feature type="region of interest" description="Disordered" evidence="1">
    <location>
        <begin position="1"/>
        <end position="52"/>
    </location>
</feature>
<gene>
    <name evidence="2" type="ORF">GCM10022222_37710</name>
</gene>
<feature type="compositionally biased region" description="Basic and acidic residues" evidence="1">
    <location>
        <begin position="1"/>
        <end position="24"/>
    </location>
</feature>
<dbReference type="EMBL" id="BAAAZN010000007">
    <property type="protein sequence ID" value="GAA3550637.1"/>
    <property type="molecule type" value="Genomic_DNA"/>
</dbReference>
<keyword evidence="3" id="KW-1185">Reference proteome</keyword>